<sequence length="169" mass="18311">MYEFTLRFSLSNADEDPSVHLDALFEAGCDDAAVGVGKRGAVALAFAREAGSAEEAVRSALRQVREALPHACFIEVSPDLVNLADVADLLGCSRQNIRKYASGEIKTVTAPFPEPILGGATSYWRLYDVLSWLGKHTPWRPPSGMTELSLVAARINLEHQLDQLKVASG</sequence>
<protein>
    <submittedName>
        <fullName evidence="1">DNA-binding protein</fullName>
    </submittedName>
</protein>
<evidence type="ECO:0000313" key="2">
    <source>
        <dbReference type="Proteomes" id="UP000321567"/>
    </source>
</evidence>
<proteinExistence type="predicted"/>
<organism evidence="1 2">
    <name type="scientific">Pararhodospirillum oryzae</name>
    <dbReference type="NCBI Taxonomy" id="478448"/>
    <lineage>
        <taxon>Bacteria</taxon>
        <taxon>Pseudomonadati</taxon>
        <taxon>Pseudomonadota</taxon>
        <taxon>Alphaproteobacteria</taxon>
        <taxon>Rhodospirillales</taxon>
        <taxon>Rhodospirillaceae</taxon>
        <taxon>Pararhodospirillum</taxon>
    </lineage>
</organism>
<keyword evidence="1" id="KW-0238">DNA-binding</keyword>
<accession>A0A512H6U6</accession>
<keyword evidence="2" id="KW-1185">Reference proteome</keyword>
<dbReference type="AlphaFoldDB" id="A0A512H6U6"/>
<reference evidence="1 2" key="1">
    <citation type="submission" date="2019-07" db="EMBL/GenBank/DDBJ databases">
        <title>Whole genome shotgun sequence of Rhodospirillum oryzae NBRC 107573.</title>
        <authorList>
            <person name="Hosoyama A."/>
            <person name="Uohara A."/>
            <person name="Ohji S."/>
            <person name="Ichikawa N."/>
        </authorList>
    </citation>
    <scope>NUCLEOTIDE SEQUENCE [LARGE SCALE GENOMIC DNA]</scope>
    <source>
        <strain evidence="1 2">NBRC 107573</strain>
    </source>
</reference>
<dbReference type="Proteomes" id="UP000321567">
    <property type="component" value="Unassembled WGS sequence"/>
</dbReference>
<evidence type="ECO:0000313" key="1">
    <source>
        <dbReference type="EMBL" id="GEO81189.1"/>
    </source>
</evidence>
<dbReference type="OrthoDB" id="7860618at2"/>
<comment type="caution">
    <text evidence="1">The sequence shown here is derived from an EMBL/GenBank/DDBJ whole genome shotgun (WGS) entry which is preliminary data.</text>
</comment>
<gene>
    <name evidence="1" type="ORF">ROR02_13200</name>
</gene>
<dbReference type="GO" id="GO:0003677">
    <property type="term" value="F:DNA binding"/>
    <property type="evidence" value="ECO:0007669"/>
    <property type="project" value="UniProtKB-KW"/>
</dbReference>
<dbReference type="EMBL" id="BJZO01000028">
    <property type="protein sequence ID" value="GEO81189.1"/>
    <property type="molecule type" value="Genomic_DNA"/>
</dbReference>
<name>A0A512H6U6_9PROT</name>